<sequence>MEASCLVLLLRTCIQIFLLPIYLLWYVGIWGSLCQRAFPYFMAVLSVHYNKKMNAKKKELLSNLKDFASPAGELTLLEIGTGTGTNFQYYPRGCRVICTDPNPNFKKFLEKNLSENPHVKLERCLVAPAEDLHQIPDASVDVVVSTLVLCSVKSTERVLEEVLRVLRPGGAFYFMEHVAGAPGSWSLFWQQIYAPAFTILFDGCHLTRETWKGLEKAGFSELKLRHIDAPLKWNPAKPHVIGYAVK</sequence>
<name>A0A6J0STR3_9SAUR</name>
<dbReference type="InterPro" id="IPR052356">
    <property type="entry name" value="Thiol_S-MT"/>
</dbReference>
<dbReference type="RefSeq" id="XP_020639761.2">
    <property type="nucleotide sequence ID" value="XM_020784102.2"/>
</dbReference>
<dbReference type="GO" id="GO:0008757">
    <property type="term" value="F:S-adenosylmethionine-dependent methyltransferase activity"/>
    <property type="evidence" value="ECO:0007669"/>
    <property type="project" value="InterPro"/>
</dbReference>
<reference evidence="2" key="1">
    <citation type="submission" date="2025-05" db="UniProtKB">
        <authorList>
            <consortium name="RefSeq"/>
        </authorList>
    </citation>
    <scope>NUCLEOTIDE SEQUENCE [LARGE SCALE GENOMIC DNA]</scope>
</reference>
<proteinExistence type="predicted"/>
<dbReference type="PANTHER" id="PTHR45036:SF1">
    <property type="entry name" value="METHYLTRANSFERASE LIKE 7A"/>
    <property type="match status" value="1"/>
</dbReference>
<dbReference type="CDD" id="cd02440">
    <property type="entry name" value="AdoMet_MTases"/>
    <property type="match status" value="1"/>
</dbReference>
<dbReference type="KEGG" id="pvt:110074168"/>
<keyword evidence="2" id="KW-1185">Reference proteome</keyword>
<evidence type="ECO:0000313" key="2">
    <source>
        <dbReference type="Proteomes" id="UP001652642"/>
    </source>
</evidence>
<dbReference type="PANTHER" id="PTHR45036">
    <property type="entry name" value="METHYLTRANSFERASE LIKE 7B"/>
    <property type="match status" value="1"/>
</dbReference>
<protein>
    <submittedName>
        <fullName evidence="3">Thiol S-methyltransferase TMT1A-like</fullName>
    </submittedName>
</protein>
<evidence type="ECO:0000259" key="1">
    <source>
        <dbReference type="Pfam" id="PF08241"/>
    </source>
</evidence>
<evidence type="ECO:0000313" key="3">
    <source>
        <dbReference type="RefSeq" id="XP_020639761.2"/>
    </source>
</evidence>
<feature type="domain" description="Methyltransferase type 11" evidence="1">
    <location>
        <begin position="77"/>
        <end position="174"/>
    </location>
</feature>
<dbReference type="Proteomes" id="UP001652642">
    <property type="component" value="Chromosome 2"/>
</dbReference>
<reference evidence="3" key="2">
    <citation type="submission" date="2025-08" db="UniProtKB">
        <authorList>
            <consortium name="RefSeq"/>
        </authorList>
    </citation>
    <scope>IDENTIFICATION</scope>
</reference>
<gene>
    <name evidence="3" type="primary">LOC110074168</name>
</gene>
<dbReference type="InParanoid" id="A0A6J0STR3"/>
<dbReference type="InterPro" id="IPR029063">
    <property type="entry name" value="SAM-dependent_MTases_sf"/>
</dbReference>
<dbReference type="SUPFAM" id="SSF53335">
    <property type="entry name" value="S-adenosyl-L-methionine-dependent methyltransferases"/>
    <property type="match status" value="1"/>
</dbReference>
<dbReference type="InterPro" id="IPR013216">
    <property type="entry name" value="Methyltransf_11"/>
</dbReference>
<organism evidence="2 3">
    <name type="scientific">Pogona vitticeps</name>
    <name type="common">central bearded dragon</name>
    <dbReference type="NCBI Taxonomy" id="103695"/>
    <lineage>
        <taxon>Eukaryota</taxon>
        <taxon>Metazoa</taxon>
        <taxon>Chordata</taxon>
        <taxon>Craniata</taxon>
        <taxon>Vertebrata</taxon>
        <taxon>Euteleostomi</taxon>
        <taxon>Lepidosauria</taxon>
        <taxon>Squamata</taxon>
        <taxon>Bifurcata</taxon>
        <taxon>Unidentata</taxon>
        <taxon>Episquamata</taxon>
        <taxon>Toxicofera</taxon>
        <taxon>Iguania</taxon>
        <taxon>Acrodonta</taxon>
        <taxon>Agamidae</taxon>
        <taxon>Amphibolurinae</taxon>
        <taxon>Pogona</taxon>
    </lineage>
</organism>
<dbReference type="AlphaFoldDB" id="A0A6J0STR3"/>
<dbReference type="OrthoDB" id="416496at2759"/>
<dbReference type="Gene3D" id="3.40.50.150">
    <property type="entry name" value="Vaccinia Virus protein VP39"/>
    <property type="match status" value="1"/>
</dbReference>
<dbReference type="Pfam" id="PF08241">
    <property type="entry name" value="Methyltransf_11"/>
    <property type="match status" value="1"/>
</dbReference>
<dbReference type="GeneID" id="110074168"/>
<accession>A0A6J0STR3</accession>